<keyword evidence="2" id="KW-0614">Plasmid</keyword>
<keyword evidence="3" id="KW-1185">Reference proteome</keyword>
<dbReference type="eggNOG" id="ENOG5030Y3R">
    <property type="taxonomic scope" value="Bacteria"/>
</dbReference>
<protein>
    <recommendedName>
        <fullName evidence="4">Transmembrane protein</fullName>
    </recommendedName>
</protein>
<evidence type="ECO:0008006" key="4">
    <source>
        <dbReference type="Google" id="ProtNLM"/>
    </source>
</evidence>
<keyword evidence="1" id="KW-0812">Transmembrane</keyword>
<reference evidence="3" key="1">
    <citation type="journal article" date="2014" name="Stand. Genomic Sci.">
        <title>Complete genome sequence of Burkholderia phymatum STM815(T), a broad host range and efficient nitrogen-fixing symbiont of Mimosa species.</title>
        <authorList>
            <person name="Moulin L."/>
            <person name="Klonowska A."/>
            <person name="Caroline B."/>
            <person name="Booth K."/>
            <person name="Vriezen J.A."/>
            <person name="Melkonian R."/>
            <person name="James E.K."/>
            <person name="Young J.P."/>
            <person name="Bena G."/>
            <person name="Hauser L."/>
            <person name="Land M."/>
            <person name="Kyrpides N."/>
            <person name="Bruce D."/>
            <person name="Chain P."/>
            <person name="Copeland A."/>
            <person name="Pitluck S."/>
            <person name="Woyke T."/>
            <person name="Lizotte-Waniewski M."/>
            <person name="Bristow J."/>
            <person name="Riley M."/>
        </authorList>
    </citation>
    <scope>NUCLEOTIDE SEQUENCE [LARGE SCALE GENOMIC DNA]</scope>
    <source>
        <strain evidence="3">DSM 17167 / CIP 108236 / LMG 21445 / STM815</strain>
        <plasmid evidence="3">Plasmid pBPHY02</plasmid>
    </source>
</reference>
<keyword evidence="1" id="KW-0472">Membrane</keyword>
<dbReference type="HOGENOM" id="CLU_1966443_0_0_4"/>
<sequence length="127" mass="13742" precursor="true">MKRPGTQGRTMPKYLRILIPCLVVLVIVAAAVTLGQYLGGLLFAKMQKLPQGAVGIFTLYDYWQAWGEVPAVRRALSVCTLLSAVIGCTPAVVITIALVNSRGRIAQFGNARFAARRDIVKAGLLEK</sequence>
<geneLocation type="plasmid" evidence="2 3">
    <name>pBPHY02</name>
</geneLocation>
<proteinExistence type="predicted"/>
<dbReference type="AlphaFoldDB" id="B2JXV1"/>
<feature type="transmembrane region" description="Helical" evidence="1">
    <location>
        <begin position="21"/>
        <end position="44"/>
    </location>
</feature>
<evidence type="ECO:0000313" key="2">
    <source>
        <dbReference type="EMBL" id="ACC76459.1"/>
    </source>
</evidence>
<name>B2JXV1_PARP8</name>
<gene>
    <name evidence="2" type="ordered locus">Bphy_7523</name>
</gene>
<accession>B2JXV1</accession>
<evidence type="ECO:0000313" key="3">
    <source>
        <dbReference type="Proteomes" id="UP000001192"/>
    </source>
</evidence>
<feature type="transmembrane region" description="Helical" evidence="1">
    <location>
        <begin position="75"/>
        <end position="99"/>
    </location>
</feature>
<evidence type="ECO:0000256" key="1">
    <source>
        <dbReference type="SAM" id="Phobius"/>
    </source>
</evidence>
<organism evidence="2 3">
    <name type="scientific">Paraburkholderia phymatum (strain DSM 17167 / CIP 108236 / LMG 21445 / STM815)</name>
    <name type="common">Burkholderia phymatum</name>
    <dbReference type="NCBI Taxonomy" id="391038"/>
    <lineage>
        <taxon>Bacteria</taxon>
        <taxon>Pseudomonadati</taxon>
        <taxon>Pseudomonadota</taxon>
        <taxon>Betaproteobacteria</taxon>
        <taxon>Burkholderiales</taxon>
        <taxon>Burkholderiaceae</taxon>
        <taxon>Paraburkholderia</taxon>
    </lineage>
</organism>
<dbReference type="Proteomes" id="UP000001192">
    <property type="component" value="Plasmid pBPHY02"/>
</dbReference>
<dbReference type="EMBL" id="CP001046">
    <property type="protein sequence ID" value="ACC76459.1"/>
    <property type="molecule type" value="Genomic_DNA"/>
</dbReference>
<dbReference type="KEGG" id="bph:Bphy_7523"/>
<keyword evidence="1" id="KW-1133">Transmembrane helix</keyword>